<dbReference type="RefSeq" id="WP_035133670.1">
    <property type="nucleotide sequence ID" value="NZ_JRLV01000009.1"/>
</dbReference>
<keyword evidence="2" id="KW-0472">Membrane</keyword>
<dbReference type="eggNOG" id="COG4768">
    <property type="taxonomic scope" value="Bacteria"/>
</dbReference>
<keyword evidence="2" id="KW-1133">Transmembrane helix</keyword>
<evidence type="ECO:0000313" key="3">
    <source>
        <dbReference type="EMBL" id="KGO80851.1"/>
    </source>
</evidence>
<dbReference type="AlphaFoldDB" id="A0A0A2LNE4"/>
<sequence length="288" mass="32331">MEQQKSNSSLKAIIVILSILLVGSLAYMYKMSTDNEATEKQYISEKDQLLSDLESAKASYDAAIADNSGLKSELEAERAKIEELIAQVKKAEGDVASLQKYKNSYFKLKNEMDNLLAENEELKKQNELLTVERDSTAVALNETRQYNDTLVAQNMKITEKASKLSIVNLTAEAFKERSSGKLVATDKARRVDKLKISFTIAANEVAQTGNRMFYVQVIDSKNNVLGEKQTETFGEYTLTYSFVTNAIYENKTVTVTEILSGSDFEKGLYHVNLFDKDKLVANDTFTLR</sequence>
<name>A0A0A2LNE4_9FLAO</name>
<evidence type="ECO:0008006" key="5">
    <source>
        <dbReference type="Google" id="ProtNLM"/>
    </source>
</evidence>
<keyword evidence="4" id="KW-1185">Reference proteome</keyword>
<keyword evidence="1" id="KW-0175">Coiled coil</keyword>
<feature type="coiled-coil region" evidence="1">
    <location>
        <begin position="67"/>
        <end position="132"/>
    </location>
</feature>
<dbReference type="STRING" id="1406840.Q763_09990"/>
<proteinExistence type="predicted"/>
<organism evidence="3 4">
    <name type="scientific">Flavobacterium beibuense F44-8</name>
    <dbReference type="NCBI Taxonomy" id="1406840"/>
    <lineage>
        <taxon>Bacteria</taxon>
        <taxon>Pseudomonadati</taxon>
        <taxon>Bacteroidota</taxon>
        <taxon>Flavobacteriia</taxon>
        <taxon>Flavobacteriales</taxon>
        <taxon>Flavobacteriaceae</taxon>
        <taxon>Flavobacterium</taxon>
    </lineage>
</organism>
<gene>
    <name evidence="3" type="ORF">Q763_09990</name>
</gene>
<evidence type="ECO:0000256" key="2">
    <source>
        <dbReference type="SAM" id="Phobius"/>
    </source>
</evidence>
<protein>
    <recommendedName>
        <fullName evidence="5">Chromosome partitioning protein ParA</fullName>
    </recommendedName>
</protein>
<reference evidence="3 4" key="1">
    <citation type="submission" date="2013-09" db="EMBL/GenBank/DDBJ databases">
        <authorList>
            <person name="Zeng Z."/>
            <person name="Chen C."/>
        </authorList>
    </citation>
    <scope>NUCLEOTIDE SEQUENCE [LARGE SCALE GENOMIC DNA]</scope>
    <source>
        <strain evidence="3 4">F44-8</strain>
    </source>
</reference>
<feature type="transmembrane region" description="Helical" evidence="2">
    <location>
        <begin position="12"/>
        <end position="29"/>
    </location>
</feature>
<comment type="caution">
    <text evidence="3">The sequence shown here is derived from an EMBL/GenBank/DDBJ whole genome shotgun (WGS) entry which is preliminary data.</text>
</comment>
<evidence type="ECO:0000313" key="4">
    <source>
        <dbReference type="Proteomes" id="UP000030129"/>
    </source>
</evidence>
<keyword evidence="2" id="KW-0812">Transmembrane</keyword>
<evidence type="ECO:0000256" key="1">
    <source>
        <dbReference type="SAM" id="Coils"/>
    </source>
</evidence>
<accession>A0A0A2LNE4</accession>
<dbReference type="Proteomes" id="UP000030129">
    <property type="component" value="Unassembled WGS sequence"/>
</dbReference>
<dbReference type="EMBL" id="JRLV01000009">
    <property type="protein sequence ID" value="KGO80851.1"/>
    <property type="molecule type" value="Genomic_DNA"/>
</dbReference>